<feature type="non-terminal residue" evidence="1">
    <location>
        <position position="1"/>
    </location>
</feature>
<protein>
    <submittedName>
        <fullName evidence="1">Uncharacterized protein</fullName>
    </submittedName>
</protein>
<keyword evidence="2" id="KW-1185">Reference proteome</keyword>
<evidence type="ECO:0000313" key="2">
    <source>
        <dbReference type="Proteomes" id="UP000790377"/>
    </source>
</evidence>
<accession>A0ACB7ZRQ7</accession>
<organism evidence="1 2">
    <name type="scientific">Hygrophoropsis aurantiaca</name>
    <dbReference type="NCBI Taxonomy" id="72124"/>
    <lineage>
        <taxon>Eukaryota</taxon>
        <taxon>Fungi</taxon>
        <taxon>Dikarya</taxon>
        <taxon>Basidiomycota</taxon>
        <taxon>Agaricomycotina</taxon>
        <taxon>Agaricomycetes</taxon>
        <taxon>Agaricomycetidae</taxon>
        <taxon>Boletales</taxon>
        <taxon>Coniophorineae</taxon>
        <taxon>Hygrophoropsidaceae</taxon>
        <taxon>Hygrophoropsis</taxon>
    </lineage>
</organism>
<feature type="non-terminal residue" evidence="1">
    <location>
        <position position="305"/>
    </location>
</feature>
<proteinExistence type="predicted"/>
<reference evidence="1" key="1">
    <citation type="journal article" date="2021" name="New Phytol.">
        <title>Evolutionary innovations through gain and loss of genes in the ectomycorrhizal Boletales.</title>
        <authorList>
            <person name="Wu G."/>
            <person name="Miyauchi S."/>
            <person name="Morin E."/>
            <person name="Kuo A."/>
            <person name="Drula E."/>
            <person name="Varga T."/>
            <person name="Kohler A."/>
            <person name="Feng B."/>
            <person name="Cao Y."/>
            <person name="Lipzen A."/>
            <person name="Daum C."/>
            <person name="Hundley H."/>
            <person name="Pangilinan J."/>
            <person name="Johnson J."/>
            <person name="Barry K."/>
            <person name="LaButti K."/>
            <person name="Ng V."/>
            <person name="Ahrendt S."/>
            <person name="Min B."/>
            <person name="Choi I.G."/>
            <person name="Park H."/>
            <person name="Plett J.M."/>
            <person name="Magnuson J."/>
            <person name="Spatafora J.W."/>
            <person name="Nagy L.G."/>
            <person name="Henrissat B."/>
            <person name="Grigoriev I.V."/>
            <person name="Yang Z.L."/>
            <person name="Xu J."/>
            <person name="Martin F.M."/>
        </authorList>
    </citation>
    <scope>NUCLEOTIDE SEQUENCE</scope>
    <source>
        <strain evidence="1">ATCC 28755</strain>
    </source>
</reference>
<dbReference type="EMBL" id="MU268727">
    <property type="protein sequence ID" value="KAH7903849.1"/>
    <property type="molecule type" value="Genomic_DNA"/>
</dbReference>
<name>A0ACB7ZRQ7_9AGAM</name>
<sequence>QIAEEEIQLELEESLDLEAKLDFLLNDSMEDFPDDDPSSVAQYAAQIARSYITDSTREKHFRIIKAYIAFHLKRDPNWDAKAVTRQTPNDICAFITRKCGAKDVGFEGRKFSTAVSTRAAITQWYWMVQPNESVSEWQVDETAGVCHGLPTRARRVSEFMIGLEKMKAKAGEISQSAHALSLEDMHNLYDHCMGLNPSMAERRKGIIRYACLKFAIYLFAWLMLLRIDEALNLRLESIDTIPSERSFFDVSLRTRKSAQTGAPHIWRMHANDKDPKICPKRALTLLAKLYGEDIPLSGPLFVHIS</sequence>
<gene>
    <name evidence="1" type="ORF">BJ138DRAFT_976983</name>
</gene>
<evidence type="ECO:0000313" key="1">
    <source>
        <dbReference type="EMBL" id="KAH7903849.1"/>
    </source>
</evidence>
<comment type="caution">
    <text evidence="1">The sequence shown here is derived from an EMBL/GenBank/DDBJ whole genome shotgun (WGS) entry which is preliminary data.</text>
</comment>
<dbReference type="Proteomes" id="UP000790377">
    <property type="component" value="Unassembled WGS sequence"/>
</dbReference>